<dbReference type="PANTHER" id="PTHR12428">
    <property type="entry name" value="OXA1"/>
    <property type="match status" value="1"/>
</dbReference>
<keyword evidence="3" id="KW-0812">Transmembrane</keyword>
<protein>
    <submittedName>
        <fullName evidence="6">Uncharacterized protein</fullName>
    </submittedName>
</protein>
<dbReference type="AlphaFoldDB" id="A0AAD7C4V0"/>
<evidence type="ECO:0000256" key="2">
    <source>
        <dbReference type="ARBA" id="ARBA00009877"/>
    </source>
</evidence>
<comment type="caution">
    <text evidence="6">The sequence shown here is derived from an EMBL/GenBank/DDBJ whole genome shotgun (WGS) entry which is preliminary data.</text>
</comment>
<evidence type="ECO:0000256" key="1">
    <source>
        <dbReference type="ARBA" id="ARBA00004141"/>
    </source>
</evidence>
<evidence type="ECO:0000256" key="3">
    <source>
        <dbReference type="ARBA" id="ARBA00022692"/>
    </source>
</evidence>
<evidence type="ECO:0000256" key="4">
    <source>
        <dbReference type="ARBA" id="ARBA00022989"/>
    </source>
</evidence>
<name>A0AAD7C4V0_9AGAR</name>
<accession>A0AAD7C4V0</accession>
<dbReference type="GO" id="GO:0033617">
    <property type="term" value="P:mitochondrial respiratory chain complex IV assembly"/>
    <property type="evidence" value="ECO:0007669"/>
    <property type="project" value="TreeGrafter"/>
</dbReference>
<keyword evidence="7" id="KW-1185">Reference proteome</keyword>
<keyword evidence="4" id="KW-1133">Transmembrane helix</keyword>
<comment type="similarity">
    <text evidence="2">Belongs to the OXA1/ALB3/YidC family.</text>
</comment>
<proteinExistence type="inferred from homology"/>
<evidence type="ECO:0000256" key="5">
    <source>
        <dbReference type="ARBA" id="ARBA00023136"/>
    </source>
</evidence>
<organism evidence="6 7">
    <name type="scientific">Roridomyces roridus</name>
    <dbReference type="NCBI Taxonomy" id="1738132"/>
    <lineage>
        <taxon>Eukaryota</taxon>
        <taxon>Fungi</taxon>
        <taxon>Dikarya</taxon>
        <taxon>Basidiomycota</taxon>
        <taxon>Agaricomycotina</taxon>
        <taxon>Agaricomycetes</taxon>
        <taxon>Agaricomycetidae</taxon>
        <taxon>Agaricales</taxon>
        <taxon>Marasmiineae</taxon>
        <taxon>Mycenaceae</taxon>
        <taxon>Roridomyces</taxon>
    </lineage>
</organism>
<evidence type="ECO:0000313" key="6">
    <source>
        <dbReference type="EMBL" id="KAJ7638914.1"/>
    </source>
</evidence>
<keyword evidence="5" id="KW-0472">Membrane</keyword>
<comment type="subcellular location">
    <subcellularLocation>
        <location evidence="1">Membrane</location>
        <topology evidence="1">Multi-pass membrane protein</topology>
    </subcellularLocation>
</comment>
<dbReference type="GO" id="GO:0032977">
    <property type="term" value="F:membrane insertase activity"/>
    <property type="evidence" value="ECO:0007669"/>
    <property type="project" value="InterPro"/>
</dbReference>
<dbReference type="GO" id="GO:0005743">
    <property type="term" value="C:mitochondrial inner membrane"/>
    <property type="evidence" value="ECO:0007669"/>
    <property type="project" value="TreeGrafter"/>
</dbReference>
<sequence>MLAVRARLVPPRCRQPSNKRFFIQSLCDGFLDLAIALPYPPSVPAYSTTIIVVTVASRVALFPLALWGRNNLRRLEDVVLPEFERSKPIVSRQILNDVKRLSINNKQITTQALQQLHLQRTREKLKEERKRLLAEHKCHPMLAILVGAGNPTPRLCRHEPFFTLTSLNHPDSTWTIPIILGIVTMANVESNHWFMRGVQKTRMEEREEHAAAEGKRA</sequence>
<gene>
    <name evidence="6" type="ORF">FB45DRAFT_1023658</name>
</gene>
<dbReference type="GO" id="GO:0032979">
    <property type="term" value="P:protein insertion into mitochondrial inner membrane from matrix"/>
    <property type="evidence" value="ECO:0007669"/>
    <property type="project" value="TreeGrafter"/>
</dbReference>
<dbReference type="InterPro" id="IPR001708">
    <property type="entry name" value="YidC/ALB3/OXA1/COX18"/>
</dbReference>
<dbReference type="EMBL" id="JARKIF010000005">
    <property type="protein sequence ID" value="KAJ7638914.1"/>
    <property type="molecule type" value="Genomic_DNA"/>
</dbReference>
<dbReference type="PANTHER" id="PTHR12428:SF65">
    <property type="entry name" value="CYTOCHROME C OXIDASE ASSEMBLY PROTEIN COX18, MITOCHONDRIAL"/>
    <property type="match status" value="1"/>
</dbReference>
<reference evidence="6" key="1">
    <citation type="submission" date="2023-03" db="EMBL/GenBank/DDBJ databases">
        <title>Massive genome expansion in bonnet fungi (Mycena s.s.) driven by repeated elements and novel gene families across ecological guilds.</title>
        <authorList>
            <consortium name="Lawrence Berkeley National Laboratory"/>
            <person name="Harder C.B."/>
            <person name="Miyauchi S."/>
            <person name="Viragh M."/>
            <person name="Kuo A."/>
            <person name="Thoen E."/>
            <person name="Andreopoulos B."/>
            <person name="Lu D."/>
            <person name="Skrede I."/>
            <person name="Drula E."/>
            <person name="Henrissat B."/>
            <person name="Morin E."/>
            <person name="Kohler A."/>
            <person name="Barry K."/>
            <person name="LaButti K."/>
            <person name="Morin E."/>
            <person name="Salamov A."/>
            <person name="Lipzen A."/>
            <person name="Mereny Z."/>
            <person name="Hegedus B."/>
            <person name="Baldrian P."/>
            <person name="Stursova M."/>
            <person name="Weitz H."/>
            <person name="Taylor A."/>
            <person name="Grigoriev I.V."/>
            <person name="Nagy L.G."/>
            <person name="Martin F."/>
            <person name="Kauserud H."/>
        </authorList>
    </citation>
    <scope>NUCLEOTIDE SEQUENCE</scope>
    <source>
        <strain evidence="6">9284</strain>
    </source>
</reference>
<dbReference type="Proteomes" id="UP001221142">
    <property type="component" value="Unassembled WGS sequence"/>
</dbReference>
<evidence type="ECO:0000313" key="7">
    <source>
        <dbReference type="Proteomes" id="UP001221142"/>
    </source>
</evidence>